<reference evidence="1 2" key="1">
    <citation type="submission" date="2019-04" db="EMBL/GenBank/DDBJ databases">
        <title>Chromosome genome assembly for Takifugu flavidus.</title>
        <authorList>
            <person name="Xiao S."/>
        </authorList>
    </citation>
    <scope>NUCLEOTIDE SEQUENCE [LARGE SCALE GENOMIC DNA]</scope>
    <source>
        <strain evidence="1">HTHZ2018</strain>
        <tissue evidence="1">Muscle</tissue>
    </source>
</reference>
<accession>A0A5C6N0J0</accession>
<dbReference type="EMBL" id="RHFK02000019">
    <property type="protein sequence ID" value="TWW59240.1"/>
    <property type="molecule type" value="Genomic_DNA"/>
</dbReference>
<sequence length="109" mass="12337">MNTKWSSTAAAVDKARRSHLIQPVTTATDIAVDSSARISASNPTNARAPRTSVSHFATRQHRLPKLEHDSEREFTDLKMALDYLLGPHPQLSEYYKYRVLMEQLVLEEA</sequence>
<gene>
    <name evidence="1" type="ORF">D4764_06G0007700</name>
</gene>
<proteinExistence type="predicted"/>
<protein>
    <submittedName>
        <fullName evidence="1">Uncharacterized protein</fullName>
    </submittedName>
</protein>
<dbReference type="Proteomes" id="UP000324091">
    <property type="component" value="Chromosome 6"/>
</dbReference>
<organism evidence="1 2">
    <name type="scientific">Takifugu flavidus</name>
    <name type="common">sansaifugu</name>
    <dbReference type="NCBI Taxonomy" id="433684"/>
    <lineage>
        <taxon>Eukaryota</taxon>
        <taxon>Metazoa</taxon>
        <taxon>Chordata</taxon>
        <taxon>Craniata</taxon>
        <taxon>Vertebrata</taxon>
        <taxon>Euteleostomi</taxon>
        <taxon>Actinopterygii</taxon>
        <taxon>Neopterygii</taxon>
        <taxon>Teleostei</taxon>
        <taxon>Neoteleostei</taxon>
        <taxon>Acanthomorphata</taxon>
        <taxon>Eupercaria</taxon>
        <taxon>Tetraodontiformes</taxon>
        <taxon>Tetradontoidea</taxon>
        <taxon>Tetraodontidae</taxon>
        <taxon>Takifugu</taxon>
    </lineage>
</organism>
<evidence type="ECO:0000313" key="1">
    <source>
        <dbReference type="EMBL" id="TWW59240.1"/>
    </source>
</evidence>
<dbReference type="AlphaFoldDB" id="A0A5C6N0J0"/>
<evidence type="ECO:0000313" key="2">
    <source>
        <dbReference type="Proteomes" id="UP000324091"/>
    </source>
</evidence>
<name>A0A5C6N0J0_9TELE</name>
<keyword evidence="2" id="KW-1185">Reference proteome</keyword>
<comment type="caution">
    <text evidence="1">The sequence shown here is derived from an EMBL/GenBank/DDBJ whole genome shotgun (WGS) entry which is preliminary data.</text>
</comment>